<reference evidence="1" key="1">
    <citation type="submission" date="2020-02" db="EMBL/GenBank/DDBJ databases">
        <authorList>
            <person name="Meier V. D."/>
        </authorList>
    </citation>
    <scope>NUCLEOTIDE SEQUENCE</scope>
    <source>
        <strain evidence="1">AVDCRST_MAG58</strain>
    </source>
</reference>
<accession>A0A6J4R0Z4</accession>
<name>A0A6J4R0Z4_9ACTN</name>
<dbReference type="AlphaFoldDB" id="A0A6J4R0Z4"/>
<sequence length="133" mass="14821">MPRTCSICSHEHRDAMEDAFIAGMPKRRIASQHGVSERAVRYHMREHLPALLALARDAERAARADTLLDRMEGLQSRTLAILEATEETHDHRSALAAIQLNAEWRELRGVIVTALEPHPAARDSVLRALEGGT</sequence>
<gene>
    <name evidence="1" type="ORF">AVDCRST_MAG58-1442</name>
</gene>
<proteinExistence type="predicted"/>
<evidence type="ECO:0000313" key="1">
    <source>
        <dbReference type="EMBL" id="CAA9455710.1"/>
    </source>
</evidence>
<organism evidence="1">
    <name type="scientific">uncultured Rubrobacteraceae bacterium</name>
    <dbReference type="NCBI Taxonomy" id="349277"/>
    <lineage>
        <taxon>Bacteria</taxon>
        <taxon>Bacillati</taxon>
        <taxon>Actinomycetota</taxon>
        <taxon>Rubrobacteria</taxon>
        <taxon>Rubrobacterales</taxon>
        <taxon>Rubrobacteraceae</taxon>
        <taxon>environmental samples</taxon>
    </lineage>
</organism>
<protein>
    <submittedName>
        <fullName evidence="1">Uncharacterized protein</fullName>
    </submittedName>
</protein>
<dbReference type="EMBL" id="CADCVF010000035">
    <property type="protein sequence ID" value="CAA9455710.1"/>
    <property type="molecule type" value="Genomic_DNA"/>
</dbReference>